<organism evidence="11 12">
    <name type="scientific">Archangium minus</name>
    <dbReference type="NCBI Taxonomy" id="83450"/>
    <lineage>
        <taxon>Bacteria</taxon>
        <taxon>Pseudomonadati</taxon>
        <taxon>Myxococcota</taxon>
        <taxon>Myxococcia</taxon>
        <taxon>Myxococcales</taxon>
        <taxon>Cystobacterineae</taxon>
        <taxon>Archangiaceae</taxon>
        <taxon>Archangium</taxon>
    </lineage>
</organism>
<dbReference type="InterPro" id="IPR008271">
    <property type="entry name" value="Ser/Thr_kinase_AS"/>
</dbReference>
<dbReference type="CDD" id="cd14014">
    <property type="entry name" value="STKc_PknB_like"/>
    <property type="match status" value="1"/>
</dbReference>
<evidence type="ECO:0000256" key="7">
    <source>
        <dbReference type="PROSITE-ProRule" id="PRU10141"/>
    </source>
</evidence>
<dbReference type="EMBL" id="CP043494">
    <property type="protein sequence ID" value="WNG45414.1"/>
    <property type="molecule type" value="Genomic_DNA"/>
</dbReference>
<evidence type="ECO:0000256" key="5">
    <source>
        <dbReference type="ARBA" id="ARBA00022777"/>
    </source>
</evidence>
<dbReference type="SUPFAM" id="SSF56112">
    <property type="entry name" value="Protein kinase-like (PK-like)"/>
    <property type="match status" value="1"/>
</dbReference>
<evidence type="ECO:0000259" key="10">
    <source>
        <dbReference type="PROSITE" id="PS50011"/>
    </source>
</evidence>
<protein>
    <recommendedName>
        <fullName evidence="2">non-specific serine/threonine protein kinase</fullName>
        <ecNumber evidence="2">2.7.11.1</ecNumber>
    </recommendedName>
</protein>
<dbReference type="EC" id="2.7.11.1" evidence="2"/>
<accession>A0ABY9WNN4</accession>
<sequence length="570" mass="60708">MASPPSPECPTCGLLVPQGTEKCPHDGTVLGGDDASKRPQLRPQPGPVGAPPGVVVESQAPTRPSLNNIAALQAAGAARGTPPTDPLIGVQLGEYVIQEQIGIGGMGIVYRGEQPLIGKQVAIKVLRPEVGDQSLYVERLLAEARAVNAIRHRGIIDIFSFDQMPDGRQYFVMEYLEGTPLDTWLSRKGALTVQEALRLADELLDALSAAHRAGVIHRDLKPSNIFLVRQPGGGSYVKVLDFGLAKQMTSGQALPQQTLNGLIIGTPEYMAPEQVRGDPVSARTDLYAFGIILFQLLTGQLPFSARVPAEYLVHHLEHAPPSPLELRPDLPPALAQLVLKLLEKAPEARPSADEVRAGLQEVADSLPLPEGPRPSREMRSLAMLVAEVPPAPVQEASPAVSIGPPGTLPRSHALVAMGVAAGLLLLASGVAVFWLRKPAPPPVAAPIAVPVAETPAKPPVAEPVTAPAPTPPPTPELAANPVPASAVVQAGGPRASEPSKVNTDRKPLLLARIERLERKLRASALSSDEKESARRLLRKARVRAERASTADERKQVNLNLDIWERQYLGK</sequence>
<evidence type="ECO:0000256" key="6">
    <source>
        <dbReference type="ARBA" id="ARBA00022840"/>
    </source>
</evidence>
<dbReference type="Proteomes" id="UP001611383">
    <property type="component" value="Chromosome"/>
</dbReference>
<keyword evidence="9" id="KW-0812">Transmembrane</keyword>
<proteinExistence type="inferred from homology"/>
<feature type="domain" description="Protein kinase" evidence="10">
    <location>
        <begin position="95"/>
        <end position="363"/>
    </location>
</feature>
<dbReference type="InterPro" id="IPR000719">
    <property type="entry name" value="Prot_kinase_dom"/>
</dbReference>
<dbReference type="InterPro" id="IPR017441">
    <property type="entry name" value="Protein_kinase_ATP_BS"/>
</dbReference>
<evidence type="ECO:0000256" key="1">
    <source>
        <dbReference type="ARBA" id="ARBA00010886"/>
    </source>
</evidence>
<dbReference type="InterPro" id="IPR050660">
    <property type="entry name" value="NEK_Ser/Thr_kinase"/>
</dbReference>
<comment type="similarity">
    <text evidence="1">Belongs to the protein kinase superfamily. NEK Ser/Thr protein kinase family. NIMA subfamily.</text>
</comment>
<dbReference type="InterPro" id="IPR011009">
    <property type="entry name" value="Kinase-like_dom_sf"/>
</dbReference>
<dbReference type="Gene3D" id="3.30.200.20">
    <property type="entry name" value="Phosphorylase Kinase, domain 1"/>
    <property type="match status" value="1"/>
</dbReference>
<dbReference type="PANTHER" id="PTHR43671">
    <property type="entry name" value="SERINE/THREONINE-PROTEIN KINASE NEK"/>
    <property type="match status" value="1"/>
</dbReference>
<dbReference type="PROSITE" id="PS00108">
    <property type="entry name" value="PROTEIN_KINASE_ST"/>
    <property type="match status" value="1"/>
</dbReference>
<dbReference type="RefSeq" id="WP_395820183.1">
    <property type="nucleotide sequence ID" value="NZ_CP043494.1"/>
</dbReference>
<keyword evidence="4 7" id="KW-0547">Nucleotide-binding</keyword>
<feature type="binding site" evidence="7">
    <location>
        <position position="124"/>
    </location>
    <ligand>
        <name>ATP</name>
        <dbReference type="ChEBI" id="CHEBI:30616"/>
    </ligand>
</feature>
<evidence type="ECO:0000313" key="12">
    <source>
        <dbReference type="Proteomes" id="UP001611383"/>
    </source>
</evidence>
<keyword evidence="11" id="KW-0723">Serine/threonine-protein kinase</keyword>
<evidence type="ECO:0000256" key="2">
    <source>
        <dbReference type="ARBA" id="ARBA00012513"/>
    </source>
</evidence>
<dbReference type="SMART" id="SM00220">
    <property type="entry name" value="S_TKc"/>
    <property type="match status" value="1"/>
</dbReference>
<gene>
    <name evidence="11" type="ORF">F0U60_15875</name>
</gene>
<feature type="region of interest" description="Disordered" evidence="8">
    <location>
        <begin position="457"/>
        <end position="480"/>
    </location>
</feature>
<keyword evidence="12" id="KW-1185">Reference proteome</keyword>
<dbReference type="Gene3D" id="1.10.510.10">
    <property type="entry name" value="Transferase(Phosphotransferase) domain 1"/>
    <property type="match status" value="1"/>
</dbReference>
<evidence type="ECO:0000256" key="3">
    <source>
        <dbReference type="ARBA" id="ARBA00022679"/>
    </source>
</evidence>
<dbReference type="GO" id="GO:0004674">
    <property type="term" value="F:protein serine/threonine kinase activity"/>
    <property type="evidence" value="ECO:0007669"/>
    <property type="project" value="UniProtKB-KW"/>
</dbReference>
<dbReference type="PANTHER" id="PTHR43671:SF13">
    <property type="entry name" value="SERINE_THREONINE-PROTEIN KINASE NEK2"/>
    <property type="match status" value="1"/>
</dbReference>
<dbReference type="Pfam" id="PF00069">
    <property type="entry name" value="Pkinase"/>
    <property type="match status" value="1"/>
</dbReference>
<dbReference type="PROSITE" id="PS00107">
    <property type="entry name" value="PROTEIN_KINASE_ATP"/>
    <property type="match status" value="1"/>
</dbReference>
<keyword evidence="3" id="KW-0808">Transferase</keyword>
<keyword evidence="9" id="KW-0472">Membrane</keyword>
<feature type="compositionally biased region" description="Pro residues" evidence="8">
    <location>
        <begin position="457"/>
        <end position="475"/>
    </location>
</feature>
<keyword evidence="9" id="KW-1133">Transmembrane helix</keyword>
<feature type="region of interest" description="Disordered" evidence="8">
    <location>
        <begin position="20"/>
        <end position="53"/>
    </location>
</feature>
<evidence type="ECO:0000256" key="9">
    <source>
        <dbReference type="SAM" id="Phobius"/>
    </source>
</evidence>
<name>A0ABY9WNN4_9BACT</name>
<evidence type="ECO:0000313" key="11">
    <source>
        <dbReference type="EMBL" id="WNG45414.1"/>
    </source>
</evidence>
<evidence type="ECO:0000256" key="4">
    <source>
        <dbReference type="ARBA" id="ARBA00022741"/>
    </source>
</evidence>
<dbReference type="PROSITE" id="PS50011">
    <property type="entry name" value="PROTEIN_KINASE_DOM"/>
    <property type="match status" value="1"/>
</dbReference>
<keyword evidence="5 11" id="KW-0418">Kinase</keyword>
<evidence type="ECO:0000256" key="8">
    <source>
        <dbReference type="SAM" id="MobiDB-lite"/>
    </source>
</evidence>
<feature type="transmembrane region" description="Helical" evidence="9">
    <location>
        <begin position="413"/>
        <end position="435"/>
    </location>
</feature>
<reference evidence="11 12" key="1">
    <citation type="submission" date="2019-08" db="EMBL/GenBank/DDBJ databases">
        <title>Archangium and Cystobacter genomes.</title>
        <authorList>
            <person name="Chen I.-C.K."/>
            <person name="Wielgoss S."/>
        </authorList>
    </citation>
    <scope>NUCLEOTIDE SEQUENCE [LARGE SCALE GENOMIC DNA]</scope>
    <source>
        <strain evidence="11 12">Cbm 6</strain>
    </source>
</reference>
<keyword evidence="6 7" id="KW-0067">ATP-binding</keyword>